<gene>
    <name evidence="2" type="ORF">GMB86_14930</name>
</gene>
<keyword evidence="1" id="KW-0812">Transmembrane</keyword>
<protein>
    <submittedName>
        <fullName evidence="2">DUF1453 family protein</fullName>
    </submittedName>
</protein>
<keyword evidence="1" id="KW-1133">Transmembrane helix</keyword>
<keyword evidence="1" id="KW-0472">Membrane</keyword>
<dbReference type="PANTHER" id="PTHR39164:SF1">
    <property type="entry name" value="PROTEIN CCDC"/>
    <property type="match status" value="1"/>
</dbReference>
<dbReference type="PANTHER" id="PTHR39164">
    <property type="entry name" value="PROTEIN CCDC"/>
    <property type="match status" value="1"/>
</dbReference>
<dbReference type="Proteomes" id="UP000440978">
    <property type="component" value="Unassembled WGS sequence"/>
</dbReference>
<organism evidence="2 3">
    <name type="scientific">Terrilactibacillus tamarindi</name>
    <dbReference type="NCBI Taxonomy" id="2599694"/>
    <lineage>
        <taxon>Bacteria</taxon>
        <taxon>Bacillati</taxon>
        <taxon>Bacillota</taxon>
        <taxon>Bacilli</taxon>
        <taxon>Bacillales</taxon>
        <taxon>Bacillaceae</taxon>
        <taxon>Terrilactibacillus</taxon>
    </lineage>
</organism>
<sequence>MLVEILSLCIGVLFAVSVIMVRLKASTRPTNAKKILLPPIFMSTGALMFLVPACRVSWKEAMIAFMIGMLFSILLIKTSKFEWKNNQVYLKRSKAFIFILLGLLLIRTIMKIMVEKSVNLPQTSGLFFILAFGMILPWRIVMYIMYKQFITNQKAIS</sequence>
<feature type="transmembrane region" description="Helical" evidence="1">
    <location>
        <begin position="96"/>
        <end position="114"/>
    </location>
</feature>
<name>A0A6N8CSY7_9BACI</name>
<evidence type="ECO:0000313" key="2">
    <source>
        <dbReference type="EMBL" id="MTT33292.1"/>
    </source>
</evidence>
<dbReference type="Pfam" id="PF07301">
    <property type="entry name" value="DUF1453"/>
    <property type="match status" value="1"/>
</dbReference>
<reference evidence="2 3" key="1">
    <citation type="submission" date="2019-11" db="EMBL/GenBank/DDBJ databases">
        <title>Terrilactibacillus tamarindus sp. nov. BCM23-1 isolated from bark of Tamarindus indica.</title>
        <authorList>
            <person name="Kingkaew E."/>
            <person name="Tanasupawat S."/>
        </authorList>
    </citation>
    <scope>NUCLEOTIDE SEQUENCE [LARGE SCALE GENOMIC DNA]</scope>
    <source>
        <strain evidence="2 3">BCM23-1</strain>
    </source>
</reference>
<dbReference type="AlphaFoldDB" id="A0A6N8CSY7"/>
<dbReference type="InterPro" id="IPR031306">
    <property type="entry name" value="CcdC"/>
</dbReference>
<comment type="caution">
    <text evidence="2">The sequence shown here is derived from an EMBL/GenBank/DDBJ whole genome shotgun (WGS) entry which is preliminary data.</text>
</comment>
<dbReference type="EMBL" id="WNHB01000035">
    <property type="protein sequence ID" value="MTT33292.1"/>
    <property type="molecule type" value="Genomic_DNA"/>
</dbReference>
<proteinExistence type="predicted"/>
<dbReference type="InterPro" id="IPR058247">
    <property type="entry name" value="DUF1453"/>
</dbReference>
<dbReference type="OrthoDB" id="120091at2"/>
<dbReference type="RefSeq" id="WP_155221284.1">
    <property type="nucleotide sequence ID" value="NZ_WNHB01000035.1"/>
</dbReference>
<evidence type="ECO:0000256" key="1">
    <source>
        <dbReference type="SAM" id="Phobius"/>
    </source>
</evidence>
<dbReference type="PIRSF" id="PIRSF021441">
    <property type="entry name" value="DUF1453"/>
    <property type="match status" value="1"/>
</dbReference>
<feature type="transmembrane region" description="Helical" evidence="1">
    <location>
        <begin position="58"/>
        <end position="76"/>
    </location>
</feature>
<feature type="transmembrane region" description="Helical" evidence="1">
    <location>
        <begin position="126"/>
        <end position="146"/>
    </location>
</feature>
<accession>A0A6N8CSY7</accession>
<feature type="transmembrane region" description="Helical" evidence="1">
    <location>
        <begin position="35"/>
        <end position="52"/>
    </location>
</feature>
<evidence type="ECO:0000313" key="3">
    <source>
        <dbReference type="Proteomes" id="UP000440978"/>
    </source>
</evidence>
<feature type="transmembrane region" description="Helical" evidence="1">
    <location>
        <begin position="5"/>
        <end position="23"/>
    </location>
</feature>
<keyword evidence="3" id="KW-1185">Reference proteome</keyword>